<comment type="caution">
    <text evidence="4">The sequence shown here is derived from an EMBL/GenBank/DDBJ whole genome shotgun (WGS) entry which is preliminary data.</text>
</comment>
<organism evidence="4 5">
    <name type="scientific">Sphingomonas glacialis</name>
    <dbReference type="NCBI Taxonomy" id="658225"/>
    <lineage>
        <taxon>Bacteria</taxon>
        <taxon>Pseudomonadati</taxon>
        <taxon>Pseudomonadota</taxon>
        <taxon>Alphaproteobacteria</taxon>
        <taxon>Sphingomonadales</taxon>
        <taxon>Sphingomonadaceae</taxon>
        <taxon>Sphingomonas</taxon>
    </lineage>
</organism>
<evidence type="ECO:0000313" key="5">
    <source>
        <dbReference type="Proteomes" id="UP000319931"/>
    </source>
</evidence>
<dbReference type="Gene3D" id="1.10.10.10">
    <property type="entry name" value="Winged helix-like DNA-binding domain superfamily/Winged helix DNA-binding domain"/>
    <property type="match status" value="1"/>
</dbReference>
<dbReference type="AlphaFoldDB" id="A0A502G552"/>
<dbReference type="InterPro" id="IPR027417">
    <property type="entry name" value="P-loop_NTPase"/>
</dbReference>
<dbReference type="GO" id="GO:0000160">
    <property type="term" value="P:phosphorelay signal transduction system"/>
    <property type="evidence" value="ECO:0007669"/>
    <property type="project" value="InterPro"/>
</dbReference>
<sequence length="931" mass="101258">MSETRNAYTFGPFRLSVVERTLMRDGDPQPLGSRAFDILLALVERAGTLVSKQELMRIAWPATTVIESNLTVHVAALRRILSDGQEGTRYITNLPGRGYLFVAPIHFAEDMYIGPVGETGALQPQDLPAALVRLIGRDEAVSSVIERTLKHRFVTLVGPGGIGKTSVALVAAKRLGAEFKGGCRFVDLSPLQDPGLIASTIAQVLGVKVGDGDPVAAIVERLRLQPVLLFIDNCEHLIAAAAAVVATLLQDVPTLHVLATSREPLGIAGERVVRLEPLAAPSGDGPLSRDVALSYPALELFLAVARANNDRFEFSDAQIPLLASICRRLDGLPLAIELAAARVDLLGLTALLGRLDRGLALLTQGRRNARPRQKTMLATLEWSYDLLTREEQLALRRLSILRGWFPLQMAIALAGAPGADELDAADLVASLASKSLLTVEHRGPLPTYRLAEITREFGMAKTEEAGELPELCRSSARYLVELLTGPDRAELRSGGVSRHLIDDVRRSLEWALSPDGDVRMSCELIIASAPTWIDLLLISEFHSWTQRVAAPAALITPPDASLQMRLANILALADLENGVTPVFWTALLQALTLAQDIGDANQELLALFGLFQSRGADLECEVAASYAAQVGPAARRAGHPMAQLQHQSHLTHSLFFLGRSLEAKVVADDMLCGGAAIVGLPPALPFEIDPRISALTNRARSNWVCGFPDQARADLEMALAEAMSLDHLVSLYHVLTSGALVPLWLRDLALADRMLDIVKTQAASLRVEHWKAWESAFEFALLPLRQENEAELPSQLARREMEFRPYARAMGCTAHPAHFGSWIDHRAERDDAIWCREEVYRLRGLRHLNSTGGAGIAEAERLVRLALDMANGLGSRGWALRAAMSLCVVLDADGRSSEARDSLADIYAGFTEGFDTFDLRQAKLILNVETA</sequence>
<dbReference type="Pfam" id="PF00486">
    <property type="entry name" value="Trans_reg_C"/>
    <property type="match status" value="1"/>
</dbReference>
<dbReference type="PROSITE" id="PS51755">
    <property type="entry name" value="OMPR_PHOB"/>
    <property type="match status" value="1"/>
</dbReference>
<dbReference type="CDD" id="cd00383">
    <property type="entry name" value="trans_reg_C"/>
    <property type="match status" value="1"/>
</dbReference>
<dbReference type="PRINTS" id="PR00364">
    <property type="entry name" value="DISEASERSIST"/>
</dbReference>
<feature type="domain" description="OmpR/PhoB-type" evidence="3">
    <location>
        <begin position="5"/>
        <end position="103"/>
    </location>
</feature>
<dbReference type="InterPro" id="IPR003593">
    <property type="entry name" value="AAA+_ATPase"/>
</dbReference>
<dbReference type="SUPFAM" id="SSF52540">
    <property type="entry name" value="P-loop containing nucleoside triphosphate hydrolases"/>
    <property type="match status" value="1"/>
</dbReference>
<dbReference type="PANTHER" id="PTHR47691:SF3">
    <property type="entry name" value="HTH-TYPE TRANSCRIPTIONAL REGULATOR RV0890C-RELATED"/>
    <property type="match status" value="1"/>
</dbReference>
<dbReference type="SMART" id="SM00382">
    <property type="entry name" value="AAA"/>
    <property type="match status" value="1"/>
</dbReference>
<keyword evidence="1 2" id="KW-0238">DNA-binding</keyword>
<evidence type="ECO:0000256" key="2">
    <source>
        <dbReference type="PROSITE-ProRule" id="PRU01091"/>
    </source>
</evidence>
<reference evidence="4 5" key="1">
    <citation type="journal article" date="2019" name="Environ. Microbiol.">
        <title>Species interactions and distinct microbial communities in high Arctic permafrost affected cryosols are associated with the CH4 and CO2 gas fluxes.</title>
        <authorList>
            <person name="Altshuler I."/>
            <person name="Hamel J."/>
            <person name="Turney S."/>
            <person name="Magnuson E."/>
            <person name="Levesque R."/>
            <person name="Greer C."/>
            <person name="Whyte L.G."/>
        </authorList>
    </citation>
    <scope>NUCLEOTIDE SEQUENCE [LARGE SCALE GENOMIC DNA]</scope>
    <source>
        <strain evidence="4 5">E6.1</strain>
    </source>
</reference>
<evidence type="ECO:0000313" key="4">
    <source>
        <dbReference type="EMBL" id="TPG56540.1"/>
    </source>
</evidence>
<protein>
    <recommendedName>
        <fullName evidence="3">OmpR/PhoB-type domain-containing protein</fullName>
    </recommendedName>
</protein>
<evidence type="ECO:0000259" key="3">
    <source>
        <dbReference type="PROSITE" id="PS51755"/>
    </source>
</evidence>
<dbReference type="InterPro" id="IPR036388">
    <property type="entry name" value="WH-like_DNA-bd_sf"/>
</dbReference>
<dbReference type="SMART" id="SM00862">
    <property type="entry name" value="Trans_reg_C"/>
    <property type="match status" value="1"/>
</dbReference>
<feature type="DNA-binding region" description="OmpR/PhoB-type" evidence="2">
    <location>
        <begin position="5"/>
        <end position="103"/>
    </location>
</feature>
<dbReference type="GO" id="GO:0006355">
    <property type="term" value="P:regulation of DNA-templated transcription"/>
    <property type="evidence" value="ECO:0007669"/>
    <property type="project" value="InterPro"/>
</dbReference>
<accession>A0A502G552</accession>
<evidence type="ECO:0000256" key="1">
    <source>
        <dbReference type="ARBA" id="ARBA00023125"/>
    </source>
</evidence>
<dbReference type="InterPro" id="IPR001867">
    <property type="entry name" value="OmpR/PhoB-type_DNA-bd"/>
</dbReference>
<dbReference type="PANTHER" id="PTHR47691">
    <property type="entry name" value="REGULATOR-RELATED"/>
    <property type="match status" value="1"/>
</dbReference>
<dbReference type="EMBL" id="RCZC01000001">
    <property type="protein sequence ID" value="TPG56540.1"/>
    <property type="molecule type" value="Genomic_DNA"/>
</dbReference>
<keyword evidence="5" id="KW-1185">Reference proteome</keyword>
<gene>
    <name evidence="4" type="ORF">EAH76_03125</name>
</gene>
<dbReference type="Gene3D" id="3.40.50.300">
    <property type="entry name" value="P-loop containing nucleotide triphosphate hydrolases"/>
    <property type="match status" value="1"/>
</dbReference>
<dbReference type="SUPFAM" id="SSF46894">
    <property type="entry name" value="C-terminal effector domain of the bipartite response regulators"/>
    <property type="match status" value="1"/>
</dbReference>
<dbReference type="GO" id="GO:0003677">
    <property type="term" value="F:DNA binding"/>
    <property type="evidence" value="ECO:0007669"/>
    <property type="project" value="UniProtKB-UniRule"/>
</dbReference>
<dbReference type="Proteomes" id="UP000319931">
    <property type="component" value="Unassembled WGS sequence"/>
</dbReference>
<proteinExistence type="predicted"/>
<name>A0A502G552_9SPHN</name>
<dbReference type="InterPro" id="IPR016032">
    <property type="entry name" value="Sig_transdc_resp-reg_C-effctor"/>
</dbReference>